<dbReference type="InterPro" id="IPR013525">
    <property type="entry name" value="ABC2_TM"/>
</dbReference>
<keyword evidence="3 9" id="KW-0812">Transmembrane</keyword>
<feature type="transmembrane region" description="Helical" evidence="9">
    <location>
        <begin position="985"/>
        <end position="1005"/>
    </location>
</feature>
<keyword evidence="4" id="KW-0677">Repeat</keyword>
<feature type="transmembrane region" description="Helical" evidence="9">
    <location>
        <begin position="385"/>
        <end position="407"/>
    </location>
</feature>
<name>A0A1D2MXZ6_ORCCI</name>
<evidence type="ECO:0000256" key="1">
    <source>
        <dbReference type="ARBA" id="ARBA00004141"/>
    </source>
</evidence>
<feature type="domain" description="ABC transporter" evidence="10">
    <location>
        <begin position="457"/>
        <end position="686"/>
    </location>
</feature>
<evidence type="ECO:0000256" key="2">
    <source>
        <dbReference type="ARBA" id="ARBA00022448"/>
    </source>
</evidence>
<evidence type="ECO:0000256" key="3">
    <source>
        <dbReference type="ARBA" id="ARBA00022692"/>
    </source>
</evidence>
<dbReference type="Pfam" id="PF23321">
    <property type="entry name" value="R1_ABCA1"/>
    <property type="match status" value="1"/>
</dbReference>
<dbReference type="InterPro" id="IPR003593">
    <property type="entry name" value="AAA+_ATPase"/>
</dbReference>
<keyword evidence="6 11" id="KW-0067">ATP-binding</keyword>
<dbReference type="GO" id="GO:0140359">
    <property type="term" value="F:ABC-type transporter activity"/>
    <property type="evidence" value="ECO:0007669"/>
    <property type="project" value="InterPro"/>
</dbReference>
<dbReference type="PANTHER" id="PTHR19229:SF250">
    <property type="entry name" value="ABC TRANSPORTER DOMAIN-CONTAINING PROTEIN-RELATED"/>
    <property type="match status" value="1"/>
</dbReference>
<sequence length="1603" mass="179249">MLIYYAPDTPIIQKLMDSVQAKFFNNTELQYSFRGFDTEEELLRAYTNSSTSMYAETEEGTLSSTVLAGIVFRNITGTEFPEKIDYSIRFPAALRSESGLLGERFSFGMKQAWFTEILYPIIQTFGPRAKDQLTGGEPGYWSEGFVYVQYAIESELTFTITGETQTILLQRFPYPAYDDDEFLVILQPFLPLVLVLSFLYSVLSIARTLVTEKEKRIHESMKMMGLTNTLHTTASFITFFALVSVSMLLITILLKIPLYTDPQGFGVSVLPKSSASVIYFCLLVHGFQLISFGFFISRVCKTANAAAISSSIIWFMLFLPFPFLQPRYSILCTKIKMVWSLLTNMGICFCCQVFCMKESTSQGLSWNNMFEGVTPDDTFSIGDCIIVMIVNGIVYFVAALYLGIVFVGEFGPTARPWYFFVTREFWGTRNVEMSKVETSSYKSEFHERTPKSLVPGIQIRNLTKTYGEVNALQRLNLTMFQNETFCLLGKNGAGKSSLINVLTGLYPPTSGTAVINSQDIRTNMTAIRRTLGVCPQHNILFDELTVEEHLQFFTTLKGMKGKAMMEEVNRMIIAIGLCHKRKSQVKTLSGGMSRRLCIGIAFCGGSQVIILDEPSTGLDVEARRAIWDLILAEKVGRTVLLSTHFMEEAELLGDRIAILVQGALICSGSSLYLNKLYNGGYNVTVVMEEENGSGKEQLTDFIRDYVPEAMPIRSAGKELTFSLPENKSTEFPALFDAIETQQRELGVESFGARLTSMEDIFIRVNGEQEIEVRNGTQDTLQFVGLSDEETNEGAKLLLQQLHGVVIKKLAYLRATSELFVGQVVIPVVYLGLVLVVIQTIPGIFDPPPHVFELDHYEIFGDTITDVQCADYCSAYESYFDKIRKKVMLVDKNQSYSSTLLDLERQDIAAFNSKHIIGFEEKKSNDTTTLTGFFNNQAFHTPPLTLNAITNALIGNHTVKVSNHPFPYTNLDTQDTGNYWTVGFHVGYNTAFALTFVIAVFSTFLVKERVVGMLALQRISGMNLFVYWAGNFVVDFVNYLVPCAALSGVFWIFSNSTDAFNGDVLKYLILLFLAFGWALIPTVYVMSRCFSIPAVGFAGCGVTCAFSGFITILTITVLELPQVNQINIATVLHRVFLVFPTYALGRGITQLSINKKLVEKCTGFNLEFLCEAAPDSYCCVKMRSNYLDWQEVGIGKNIVYMLCVGVFAIVMLILVESKIFDGVRWGFKNLRSNEKASILNDEDDDVRLERERVEKEGHSDILVIKDLAKSYGPVKAVDNITFGAQEGSCFGLLGTNGAGKSTTFRMLVGETSADSGDAIISSFSVSRERSKTHKLIGYAPQFDALLGELTGRETLVLFARIRGVKERLIRETVENIAKELSFYQYIDRKVEGYSGGNKKKVAVANALIGSPKVVMLDEPSAGMDPVGRRQLWAALRTRMRDKRTCILLTSHSLEECEVMCSRIAIMKNARIQALGSPQQLKHKFGDGFSIVVQLRTNRLEKDRLERKLSTLSQLSATSSISSVEVSQSMQLVDSHLRSHFPASVECELTSSHANYLHYHLKPTHHQSTVSWSTLFRTMETVKDQIGISAYSVSQISLEQVFLNV</sequence>
<reference evidence="11 12" key="1">
    <citation type="journal article" date="2016" name="Genome Biol. Evol.">
        <title>Gene Family Evolution Reflects Adaptation to Soil Environmental Stressors in the Genome of the Collembolan Orchesella cincta.</title>
        <authorList>
            <person name="Faddeeva-Vakhrusheva A."/>
            <person name="Derks M.F."/>
            <person name="Anvar S.Y."/>
            <person name="Agamennone V."/>
            <person name="Suring W."/>
            <person name="Smit S."/>
            <person name="van Straalen N.M."/>
            <person name="Roelofs D."/>
        </authorList>
    </citation>
    <scope>NUCLEOTIDE SEQUENCE [LARGE SCALE GENOMIC DNA]</scope>
    <source>
        <tissue evidence="11">Mixed pool</tissue>
    </source>
</reference>
<feature type="transmembrane region" description="Helical" evidence="9">
    <location>
        <begin position="1197"/>
        <end position="1214"/>
    </location>
</feature>
<dbReference type="Pfam" id="PF00005">
    <property type="entry name" value="ABC_tran"/>
    <property type="match status" value="2"/>
</dbReference>
<evidence type="ECO:0000256" key="5">
    <source>
        <dbReference type="ARBA" id="ARBA00022741"/>
    </source>
</evidence>
<keyword evidence="8 9" id="KW-0472">Membrane</keyword>
<evidence type="ECO:0000256" key="9">
    <source>
        <dbReference type="SAM" id="Phobius"/>
    </source>
</evidence>
<dbReference type="Proteomes" id="UP000094527">
    <property type="component" value="Unassembled WGS sequence"/>
</dbReference>
<feature type="transmembrane region" description="Helical" evidence="9">
    <location>
        <begin position="818"/>
        <end position="844"/>
    </location>
</feature>
<dbReference type="InterPro" id="IPR003439">
    <property type="entry name" value="ABC_transporter-like_ATP-bd"/>
</dbReference>
<keyword evidence="12" id="KW-1185">Reference proteome</keyword>
<comment type="caution">
    <text evidence="11">The sequence shown here is derived from an EMBL/GenBank/DDBJ whole genome shotgun (WGS) entry which is preliminary data.</text>
</comment>
<dbReference type="FunFam" id="3.40.50.300:FF:002470">
    <property type="entry name" value="ABC transporter, putative"/>
    <property type="match status" value="1"/>
</dbReference>
<dbReference type="PROSITE" id="PS50893">
    <property type="entry name" value="ABC_TRANSPORTER_2"/>
    <property type="match status" value="2"/>
</dbReference>
<feature type="transmembrane region" description="Helical" evidence="9">
    <location>
        <begin position="189"/>
        <end position="210"/>
    </location>
</feature>
<keyword evidence="7 9" id="KW-1133">Transmembrane helix</keyword>
<dbReference type="Pfam" id="PF12698">
    <property type="entry name" value="ABC2_membrane_3"/>
    <property type="match status" value="2"/>
</dbReference>
<dbReference type="InterPro" id="IPR017871">
    <property type="entry name" value="ABC_transporter-like_CS"/>
</dbReference>
<protein>
    <submittedName>
        <fullName evidence="11">ATP-binding cassette sub-family A member 3</fullName>
    </submittedName>
</protein>
<dbReference type="OrthoDB" id="6512918at2759"/>
<dbReference type="InterPro" id="IPR026082">
    <property type="entry name" value="ABCA"/>
</dbReference>
<evidence type="ECO:0000256" key="7">
    <source>
        <dbReference type="ARBA" id="ARBA00022989"/>
    </source>
</evidence>
<dbReference type="SMART" id="SM00382">
    <property type="entry name" value="AAA"/>
    <property type="match status" value="2"/>
</dbReference>
<dbReference type="InterPro" id="IPR027417">
    <property type="entry name" value="P-loop_NTPase"/>
</dbReference>
<proteinExistence type="predicted"/>
<feature type="domain" description="ABC transporter" evidence="10">
    <location>
        <begin position="1261"/>
        <end position="1492"/>
    </location>
</feature>
<dbReference type="PANTHER" id="PTHR19229">
    <property type="entry name" value="ATP-BINDING CASSETTE TRANSPORTER SUBFAMILY A ABCA"/>
    <property type="match status" value="1"/>
</dbReference>
<evidence type="ECO:0000259" key="10">
    <source>
        <dbReference type="PROSITE" id="PS50893"/>
    </source>
</evidence>
<feature type="transmembrane region" description="Helical" evidence="9">
    <location>
        <begin position="276"/>
        <end position="296"/>
    </location>
</feature>
<keyword evidence="5" id="KW-0547">Nucleotide-binding</keyword>
<evidence type="ECO:0000256" key="6">
    <source>
        <dbReference type="ARBA" id="ARBA00022840"/>
    </source>
</evidence>
<evidence type="ECO:0000256" key="4">
    <source>
        <dbReference type="ARBA" id="ARBA00022737"/>
    </source>
</evidence>
<evidence type="ECO:0000256" key="8">
    <source>
        <dbReference type="ARBA" id="ARBA00023136"/>
    </source>
</evidence>
<feature type="transmembrane region" description="Helical" evidence="9">
    <location>
        <begin position="1025"/>
        <end position="1052"/>
    </location>
</feature>
<dbReference type="FunFam" id="3.40.50.300:FF:000298">
    <property type="entry name" value="ATP-binding cassette sub-family A member 12"/>
    <property type="match status" value="1"/>
</dbReference>
<dbReference type="Gene3D" id="3.40.50.300">
    <property type="entry name" value="P-loop containing nucleotide triphosphate hydrolases"/>
    <property type="match status" value="2"/>
</dbReference>
<evidence type="ECO:0000313" key="12">
    <source>
        <dbReference type="Proteomes" id="UP000094527"/>
    </source>
</evidence>
<dbReference type="GO" id="GO:0016887">
    <property type="term" value="F:ATP hydrolysis activity"/>
    <property type="evidence" value="ECO:0007669"/>
    <property type="project" value="InterPro"/>
</dbReference>
<dbReference type="SUPFAM" id="SSF52540">
    <property type="entry name" value="P-loop containing nucleoside triphosphate hydrolases"/>
    <property type="match status" value="2"/>
</dbReference>
<dbReference type="GO" id="GO:0005524">
    <property type="term" value="F:ATP binding"/>
    <property type="evidence" value="ECO:0007669"/>
    <property type="project" value="UniProtKB-KW"/>
</dbReference>
<organism evidence="11 12">
    <name type="scientific">Orchesella cincta</name>
    <name type="common">Springtail</name>
    <name type="synonym">Podura cincta</name>
    <dbReference type="NCBI Taxonomy" id="48709"/>
    <lineage>
        <taxon>Eukaryota</taxon>
        <taxon>Metazoa</taxon>
        <taxon>Ecdysozoa</taxon>
        <taxon>Arthropoda</taxon>
        <taxon>Hexapoda</taxon>
        <taxon>Collembola</taxon>
        <taxon>Entomobryomorpha</taxon>
        <taxon>Entomobryoidea</taxon>
        <taxon>Orchesellidae</taxon>
        <taxon>Orchesellinae</taxon>
        <taxon>Orchesella</taxon>
    </lineage>
</organism>
<feature type="transmembrane region" description="Helical" evidence="9">
    <location>
        <begin position="1093"/>
        <end position="1117"/>
    </location>
</feature>
<dbReference type="CDD" id="cd03263">
    <property type="entry name" value="ABC_subfamily_A"/>
    <property type="match status" value="2"/>
</dbReference>
<feature type="transmembrane region" description="Helical" evidence="9">
    <location>
        <begin position="230"/>
        <end position="256"/>
    </location>
</feature>
<dbReference type="STRING" id="48709.A0A1D2MXZ6"/>
<keyword evidence="2" id="KW-0813">Transport</keyword>
<dbReference type="EMBL" id="LJIJ01000399">
    <property type="protein sequence ID" value="ODM97870.1"/>
    <property type="molecule type" value="Genomic_DNA"/>
</dbReference>
<feature type="transmembrane region" description="Helical" evidence="9">
    <location>
        <begin position="1064"/>
        <end position="1086"/>
    </location>
</feature>
<dbReference type="PROSITE" id="PS00211">
    <property type="entry name" value="ABC_TRANSPORTER_1"/>
    <property type="match status" value="2"/>
</dbReference>
<dbReference type="GO" id="GO:0016020">
    <property type="term" value="C:membrane"/>
    <property type="evidence" value="ECO:0007669"/>
    <property type="project" value="UniProtKB-SubCell"/>
</dbReference>
<accession>A0A1D2MXZ6</accession>
<dbReference type="InterPro" id="IPR056264">
    <property type="entry name" value="R2_ABCA1-4-like"/>
</dbReference>
<feature type="transmembrane region" description="Helical" evidence="9">
    <location>
        <begin position="303"/>
        <end position="321"/>
    </location>
</feature>
<evidence type="ECO:0000313" key="11">
    <source>
        <dbReference type="EMBL" id="ODM97870.1"/>
    </source>
</evidence>
<dbReference type="GO" id="GO:0005319">
    <property type="term" value="F:lipid transporter activity"/>
    <property type="evidence" value="ECO:0007669"/>
    <property type="project" value="TreeGrafter"/>
</dbReference>
<gene>
    <name evidence="11" type="ORF">Ocin01_08802</name>
</gene>
<comment type="subcellular location">
    <subcellularLocation>
        <location evidence="1">Membrane</location>
        <topology evidence="1">Multi-pass membrane protein</topology>
    </subcellularLocation>
</comment>